<name>A0A975JWU6_9MYCO</name>
<protein>
    <submittedName>
        <fullName evidence="3">DUF4178 domain-containing protein</fullName>
    </submittedName>
</protein>
<evidence type="ECO:0000256" key="1">
    <source>
        <dbReference type="SAM" id="MobiDB-lite"/>
    </source>
</evidence>
<dbReference type="AlphaFoldDB" id="A0A975JWU6"/>
<sequence>MGTLLVVAAVALYIASIMVLRKGLRQPKSPTQPRKRENPRSPSSMPQFGPSHLGPGAIVSYGGVDYVVRGSVTFREGSFVWWEHLLEGGDQPIWFSVEDDDGGPELAIWIKRTDLELEPGGMHGVNGVVYREADRGTAEYSTEGTTGLPPGGEMDYVDYSDDDETALLSFERWAPTMPWEISTGRSVQPGEVTVYPAPPASA</sequence>
<feature type="region of interest" description="Disordered" evidence="1">
    <location>
        <begin position="25"/>
        <end position="49"/>
    </location>
</feature>
<proteinExistence type="predicted"/>
<evidence type="ECO:0000313" key="3">
    <source>
        <dbReference type="EMBL" id="QUR67161.1"/>
    </source>
</evidence>
<evidence type="ECO:0000259" key="2">
    <source>
        <dbReference type="Pfam" id="PF13785"/>
    </source>
</evidence>
<dbReference type="RefSeq" id="WP_211698730.1">
    <property type="nucleotide sequence ID" value="NZ_CP046600.1"/>
</dbReference>
<dbReference type="EMBL" id="CP046600">
    <property type="protein sequence ID" value="QUR67161.1"/>
    <property type="molecule type" value="Genomic_DNA"/>
</dbReference>
<evidence type="ECO:0000313" key="4">
    <source>
        <dbReference type="Proteomes" id="UP000682202"/>
    </source>
</evidence>
<dbReference type="KEGG" id="mspg:F6B93_08670"/>
<dbReference type="Proteomes" id="UP000682202">
    <property type="component" value="Chromosome"/>
</dbReference>
<reference evidence="3" key="1">
    <citation type="submission" date="2019-12" db="EMBL/GenBank/DDBJ databases">
        <title>Mycobacterium spongiae sp. nov.</title>
        <authorList>
            <person name="Stinear T."/>
        </authorList>
    </citation>
    <scope>NUCLEOTIDE SEQUENCE</scope>
    <source>
        <strain evidence="3">FSD4b-SM</strain>
    </source>
</reference>
<organism evidence="3 4">
    <name type="scientific">Mycobacterium spongiae</name>
    <dbReference type="NCBI Taxonomy" id="886343"/>
    <lineage>
        <taxon>Bacteria</taxon>
        <taxon>Bacillati</taxon>
        <taxon>Actinomycetota</taxon>
        <taxon>Actinomycetes</taxon>
        <taxon>Mycobacteriales</taxon>
        <taxon>Mycobacteriaceae</taxon>
        <taxon>Mycobacterium</taxon>
    </lineage>
</organism>
<keyword evidence="4" id="KW-1185">Reference proteome</keyword>
<gene>
    <name evidence="3" type="ORF">F6B93_08670</name>
</gene>
<dbReference type="InterPro" id="IPR025235">
    <property type="entry name" value="DUF4178"/>
</dbReference>
<feature type="domain" description="DUF4178" evidence="2">
    <location>
        <begin position="54"/>
        <end position="189"/>
    </location>
</feature>
<dbReference type="Pfam" id="PF13785">
    <property type="entry name" value="DUF4178"/>
    <property type="match status" value="1"/>
</dbReference>
<accession>A0A975JWU6</accession>